<keyword evidence="2" id="KW-0809">Transit peptide</keyword>
<sequence length="119" mass="13350">MLNGVCDSLPLCCEGQPRCRPWSPTPCPPPQVSVCIGVIAICKKRKRKEKPPHTFDPVLLGFLVCLLSKKPLSYEASTNELINEDLGIAYSIIDRIPNMIPQAARMTHQNKKQEEVEQH</sequence>
<comment type="subcellular location">
    <subcellularLocation>
        <location evidence="1">Mitochondrion</location>
    </subcellularLocation>
</comment>
<dbReference type="AlphaFoldDB" id="A0A8C2NK39"/>
<name>A0A8C2NK39_CAPHI</name>
<dbReference type="Ensembl" id="ENSCHIT00010008659.1">
    <property type="protein sequence ID" value="ENSCHIP00010006257.1"/>
    <property type="gene ID" value="ENSCHIG00010004468.1"/>
</dbReference>
<dbReference type="Pfam" id="PF03966">
    <property type="entry name" value="Trm112p"/>
    <property type="match status" value="1"/>
</dbReference>
<evidence type="ECO:0000256" key="2">
    <source>
        <dbReference type="ARBA" id="ARBA00022946"/>
    </source>
</evidence>
<organism evidence="6">
    <name type="scientific">Capra hircus</name>
    <name type="common">Goat</name>
    <dbReference type="NCBI Taxonomy" id="9925"/>
    <lineage>
        <taxon>Eukaryota</taxon>
        <taxon>Metazoa</taxon>
        <taxon>Chordata</taxon>
        <taxon>Craniata</taxon>
        <taxon>Vertebrata</taxon>
        <taxon>Euteleostomi</taxon>
        <taxon>Mammalia</taxon>
        <taxon>Eutheria</taxon>
        <taxon>Laurasiatheria</taxon>
        <taxon>Artiodactyla</taxon>
        <taxon>Ruminantia</taxon>
        <taxon>Pecora</taxon>
        <taxon>Bovidae</taxon>
        <taxon>Caprinae</taxon>
        <taxon>Capra</taxon>
    </lineage>
</organism>
<comment type="similarity">
    <text evidence="4">Belongs to the PREY family.</text>
</comment>
<keyword evidence="3" id="KW-0496">Mitochondrion</keyword>
<proteinExistence type="inferred from homology"/>
<reference evidence="6" key="1">
    <citation type="submission" date="2019-03" db="EMBL/GenBank/DDBJ databases">
        <title>Genome sequencing and reference-guided assembly of Black Bengal Goat (Capra hircus).</title>
        <authorList>
            <person name="Siddiki A.Z."/>
            <person name="Baten A."/>
            <person name="Billah M."/>
            <person name="Alam M.A.U."/>
            <person name="Shawrob K.S.M."/>
            <person name="Saha S."/>
            <person name="Chowdhury M."/>
            <person name="Rahman A.H."/>
            <person name="Stear M."/>
            <person name="Miah G."/>
            <person name="Das G.B."/>
            <person name="Hossain M.M."/>
            <person name="Kumkum M."/>
            <person name="Islam M.S."/>
            <person name="Mollah A.M."/>
            <person name="Ahsan A."/>
            <person name="Tusar F."/>
            <person name="Khan M.K.I."/>
        </authorList>
    </citation>
    <scope>NUCLEOTIDE SEQUENCE [LARGE SCALE GENOMIC DNA]</scope>
</reference>
<protein>
    <recommendedName>
        <fullName evidence="5">Protein preY, mitochondrial</fullName>
    </recommendedName>
</protein>
<accession>A0A8C2NK39</accession>
<dbReference type="GO" id="GO:0005739">
    <property type="term" value="C:mitochondrion"/>
    <property type="evidence" value="ECO:0007669"/>
    <property type="project" value="UniProtKB-SubCell"/>
</dbReference>
<evidence type="ECO:0000256" key="3">
    <source>
        <dbReference type="ARBA" id="ARBA00023128"/>
    </source>
</evidence>
<dbReference type="PANTHER" id="PTHR33505:SF4">
    <property type="entry name" value="PROTEIN PREY, MITOCHONDRIAL"/>
    <property type="match status" value="1"/>
</dbReference>
<reference evidence="6" key="2">
    <citation type="submission" date="2025-08" db="UniProtKB">
        <authorList>
            <consortium name="Ensembl"/>
        </authorList>
    </citation>
    <scope>IDENTIFICATION</scope>
</reference>
<evidence type="ECO:0000313" key="6">
    <source>
        <dbReference type="Ensembl" id="ENSCHIP00010006257.1"/>
    </source>
</evidence>
<dbReference type="InterPro" id="IPR005651">
    <property type="entry name" value="Trm112-like"/>
</dbReference>
<dbReference type="SUPFAM" id="SSF158997">
    <property type="entry name" value="Trm112p-like"/>
    <property type="match status" value="1"/>
</dbReference>
<evidence type="ECO:0000256" key="5">
    <source>
        <dbReference type="ARBA" id="ARBA00040939"/>
    </source>
</evidence>
<dbReference type="FunFam" id="2.20.25.10:FF:000017">
    <property type="entry name" value="protein preY, mitochondrial"/>
    <property type="match status" value="1"/>
</dbReference>
<evidence type="ECO:0000256" key="4">
    <source>
        <dbReference type="ARBA" id="ARBA00038479"/>
    </source>
</evidence>
<dbReference type="PANTHER" id="PTHR33505">
    <property type="entry name" value="ZGC:162634"/>
    <property type="match status" value="1"/>
</dbReference>
<evidence type="ECO:0000256" key="1">
    <source>
        <dbReference type="ARBA" id="ARBA00004173"/>
    </source>
</evidence>
<dbReference type="Gene3D" id="2.20.25.10">
    <property type="match status" value="1"/>
</dbReference>